<evidence type="ECO:0000256" key="1">
    <source>
        <dbReference type="SAM" id="Phobius"/>
    </source>
</evidence>
<sequence>MKSDHSSQKKDKTMKRYANAQTTARMSVCVSMLKPVGSDVTFSPMLRTGVATGQCFLEFSHRGAFVVSVSGDGVDEAWSMVEEMRSAPAAIPPLGHIRDPGSPPIILLCFYWSNIVGALLALACIGGVRPPPCRSSEPSP</sequence>
<name>A0AAE0KPN2_9CHLO</name>
<dbReference type="AlphaFoldDB" id="A0AAE0KPN2"/>
<evidence type="ECO:0000313" key="2">
    <source>
        <dbReference type="EMBL" id="KAK3255890.1"/>
    </source>
</evidence>
<evidence type="ECO:0000313" key="3">
    <source>
        <dbReference type="Proteomes" id="UP001190700"/>
    </source>
</evidence>
<proteinExistence type="predicted"/>
<keyword evidence="1" id="KW-1133">Transmembrane helix</keyword>
<dbReference type="EMBL" id="LGRX02022160">
    <property type="protein sequence ID" value="KAK3255890.1"/>
    <property type="molecule type" value="Genomic_DNA"/>
</dbReference>
<accession>A0AAE0KPN2</accession>
<keyword evidence="1" id="KW-0472">Membrane</keyword>
<protein>
    <submittedName>
        <fullName evidence="2">Uncharacterized protein</fullName>
    </submittedName>
</protein>
<keyword evidence="3" id="KW-1185">Reference proteome</keyword>
<keyword evidence="1" id="KW-0812">Transmembrane</keyword>
<gene>
    <name evidence="2" type="ORF">CYMTET_34951</name>
</gene>
<organism evidence="2 3">
    <name type="scientific">Cymbomonas tetramitiformis</name>
    <dbReference type="NCBI Taxonomy" id="36881"/>
    <lineage>
        <taxon>Eukaryota</taxon>
        <taxon>Viridiplantae</taxon>
        <taxon>Chlorophyta</taxon>
        <taxon>Pyramimonadophyceae</taxon>
        <taxon>Pyramimonadales</taxon>
        <taxon>Pyramimonadaceae</taxon>
        <taxon>Cymbomonas</taxon>
    </lineage>
</organism>
<dbReference type="Proteomes" id="UP001190700">
    <property type="component" value="Unassembled WGS sequence"/>
</dbReference>
<reference evidence="2 3" key="1">
    <citation type="journal article" date="2015" name="Genome Biol. Evol.">
        <title>Comparative Genomics of a Bacterivorous Green Alga Reveals Evolutionary Causalities and Consequences of Phago-Mixotrophic Mode of Nutrition.</title>
        <authorList>
            <person name="Burns J.A."/>
            <person name="Paasch A."/>
            <person name="Narechania A."/>
            <person name="Kim E."/>
        </authorList>
    </citation>
    <scope>NUCLEOTIDE SEQUENCE [LARGE SCALE GENOMIC DNA]</scope>
    <source>
        <strain evidence="2 3">PLY_AMNH</strain>
    </source>
</reference>
<comment type="caution">
    <text evidence="2">The sequence shown here is derived from an EMBL/GenBank/DDBJ whole genome shotgun (WGS) entry which is preliminary data.</text>
</comment>
<feature type="transmembrane region" description="Helical" evidence="1">
    <location>
        <begin position="105"/>
        <end position="128"/>
    </location>
</feature>